<dbReference type="Proteomes" id="UP000830158">
    <property type="component" value="Chromosome"/>
</dbReference>
<feature type="compositionally biased region" description="Basic residues" evidence="1">
    <location>
        <begin position="353"/>
        <end position="363"/>
    </location>
</feature>
<feature type="region of interest" description="Disordered" evidence="1">
    <location>
        <begin position="339"/>
        <end position="367"/>
    </location>
</feature>
<dbReference type="SUPFAM" id="SSF52540">
    <property type="entry name" value="P-loop containing nucleoside triphosphate hydrolases"/>
    <property type="match status" value="1"/>
</dbReference>
<dbReference type="InterPro" id="IPR027417">
    <property type="entry name" value="P-loop_NTPase"/>
</dbReference>
<evidence type="ECO:0000256" key="1">
    <source>
        <dbReference type="SAM" id="MobiDB-lite"/>
    </source>
</evidence>
<proteinExistence type="predicted"/>
<accession>A0ABY4P5W4</accession>
<evidence type="ECO:0000313" key="3">
    <source>
        <dbReference type="Proteomes" id="UP000830158"/>
    </source>
</evidence>
<keyword evidence="3" id="KW-1185">Reference proteome</keyword>
<feature type="region of interest" description="Disordered" evidence="1">
    <location>
        <begin position="1"/>
        <end position="35"/>
    </location>
</feature>
<dbReference type="Gene3D" id="3.40.50.300">
    <property type="entry name" value="P-loop containing nucleotide triphosphate hydrolases"/>
    <property type="match status" value="1"/>
</dbReference>
<feature type="compositionally biased region" description="Basic and acidic residues" evidence="1">
    <location>
        <begin position="21"/>
        <end position="35"/>
    </location>
</feature>
<organism evidence="2 3">
    <name type="scientific">Amycolatopsis thermalba</name>
    <dbReference type="NCBI Taxonomy" id="944492"/>
    <lineage>
        <taxon>Bacteria</taxon>
        <taxon>Bacillati</taxon>
        <taxon>Actinomycetota</taxon>
        <taxon>Actinomycetes</taxon>
        <taxon>Pseudonocardiales</taxon>
        <taxon>Pseudonocardiaceae</taxon>
        <taxon>Amycolatopsis</taxon>
    </lineage>
</organism>
<dbReference type="EMBL" id="CP091196">
    <property type="protein sequence ID" value="UQS27568.1"/>
    <property type="molecule type" value="Genomic_DNA"/>
</dbReference>
<evidence type="ECO:0000313" key="2">
    <source>
        <dbReference type="EMBL" id="UQS27568.1"/>
    </source>
</evidence>
<gene>
    <name evidence="2" type="ORF">L1857_34615</name>
</gene>
<feature type="compositionally biased region" description="Polar residues" evidence="1">
    <location>
        <begin position="342"/>
        <end position="352"/>
    </location>
</feature>
<name>A0ABY4P5W4_9PSEU</name>
<protein>
    <submittedName>
        <fullName evidence="2">AAA family ATPase</fullName>
    </submittedName>
</protein>
<dbReference type="Pfam" id="PF13481">
    <property type="entry name" value="AAA_25"/>
    <property type="match status" value="1"/>
</dbReference>
<reference evidence="2" key="1">
    <citation type="submission" date="2022-01" db="EMBL/GenBank/DDBJ databases">
        <title>PSI-footprinting approach for the identification of protein synthesis inhibitor producers.</title>
        <authorList>
            <person name="Handel F."/>
            <person name="Kulik A."/>
            <person name="Wex K.W."/>
            <person name="Berscheid A."/>
            <person name="Saur J.S."/>
            <person name="Winkler A."/>
            <person name="Wibberg D."/>
            <person name="Kalinowski J."/>
            <person name="Broetz-Oesterhelt H."/>
            <person name="Mast Y."/>
        </authorList>
    </citation>
    <scope>NUCLEOTIDE SEQUENCE</scope>
    <source>
        <strain evidence="2">KNN 49.3e</strain>
    </source>
</reference>
<sequence>MTIQPLSDVLGPEYDTDDESRDERPALAQRRPEEHLIAIARTDDGRDNRSELVVEGEDFEWFDHKDEGPNSWYPQSLWEDFLDIEAGYDLTLMPDMGYREDGQCLIYRGRINWVAGEPEAGKGWFALMVALQTMEDGWPVVYIDFDHTRMAILRRLLDMGADKETLLKYFHYVKPGTSVSDKESRSRFEEVIGRIDPALVIVDTATEAAVNEGLDLIMNPNDVIAFKRRLLQPIIDFGAAVLVIDHTAPGPITRYPMGAKHKRAMTNGAMYMIQREVPISPGGRGKSLVWLARDKEGQIQKKSMQNAGYPDIEGNLELVGILRADGETRQVADLDVYLDMPQPSSGASSTPSGRRHPGARRRGSTGGVNVEGIKACLDRDPAMSKNKIYDQVKGNRKAVLAKVDELRAARTTET</sequence>
<dbReference type="RefSeq" id="WP_116110905.1">
    <property type="nucleotide sequence ID" value="NZ_CP091196.1"/>
</dbReference>